<organism evidence="1 2">
    <name type="scientific">Sphingobium tyrosinilyticum</name>
    <dbReference type="NCBI Taxonomy" id="2715436"/>
    <lineage>
        <taxon>Bacteria</taxon>
        <taxon>Pseudomonadati</taxon>
        <taxon>Pseudomonadota</taxon>
        <taxon>Alphaproteobacteria</taxon>
        <taxon>Sphingomonadales</taxon>
        <taxon>Sphingomonadaceae</taxon>
        <taxon>Sphingobium</taxon>
    </lineage>
</organism>
<dbReference type="InterPro" id="IPR054248">
    <property type="entry name" value="DUF6975"/>
</dbReference>
<gene>
    <name evidence="1" type="ORF">ACFO3E_05240</name>
</gene>
<keyword evidence="2" id="KW-1185">Reference proteome</keyword>
<name>A0ABV9EYS2_9SPHN</name>
<dbReference type="EMBL" id="JBHSFZ010000006">
    <property type="protein sequence ID" value="MFC4593596.1"/>
    <property type="molecule type" value="Genomic_DNA"/>
</dbReference>
<protein>
    <submittedName>
        <fullName evidence="1">DUF6975 family protein</fullName>
    </submittedName>
</protein>
<evidence type="ECO:0000313" key="1">
    <source>
        <dbReference type="EMBL" id="MFC4593596.1"/>
    </source>
</evidence>
<evidence type="ECO:0000313" key="2">
    <source>
        <dbReference type="Proteomes" id="UP001595957"/>
    </source>
</evidence>
<sequence>MNEAAARLGTGDISQVIEALVAADGTDGHAHASSARAGIGRDAVLTLADLADAAHYLCLLHGRHPGVIDHAATRSADNGARAWLVQAADAFARERAYLTQVTVAVGPVPSTAGQSDCEAIVSQQRHALDMLAQSDRRGCAMGAAIALLLDWRAVRHILEMAGIRVGVEPHACDLPDRAATFNVARAIGGDDATDRAIQFGARQLLSQQRGLWDLLQARAEIRRQKR</sequence>
<accession>A0ABV9EYS2</accession>
<reference evidence="2" key="1">
    <citation type="journal article" date="2019" name="Int. J. Syst. Evol. Microbiol.">
        <title>The Global Catalogue of Microorganisms (GCM) 10K type strain sequencing project: providing services to taxonomists for standard genome sequencing and annotation.</title>
        <authorList>
            <consortium name="The Broad Institute Genomics Platform"/>
            <consortium name="The Broad Institute Genome Sequencing Center for Infectious Disease"/>
            <person name="Wu L."/>
            <person name="Ma J."/>
        </authorList>
    </citation>
    <scope>NUCLEOTIDE SEQUENCE [LARGE SCALE GENOMIC DNA]</scope>
    <source>
        <strain evidence="2">NBRC 103632</strain>
    </source>
</reference>
<dbReference type="Proteomes" id="UP001595957">
    <property type="component" value="Unassembled WGS sequence"/>
</dbReference>
<comment type="caution">
    <text evidence="1">The sequence shown here is derived from an EMBL/GenBank/DDBJ whole genome shotgun (WGS) entry which is preliminary data.</text>
</comment>
<dbReference type="RefSeq" id="WP_066528516.1">
    <property type="nucleotide sequence ID" value="NZ_JBHSFZ010000006.1"/>
</dbReference>
<proteinExistence type="predicted"/>
<dbReference type="Pfam" id="PF22391">
    <property type="entry name" value="DUF6975"/>
    <property type="match status" value="1"/>
</dbReference>